<feature type="signal peptide" evidence="4">
    <location>
        <begin position="1"/>
        <end position="21"/>
    </location>
</feature>
<dbReference type="Proteomes" id="UP000188879">
    <property type="component" value="Unassembled WGS sequence"/>
</dbReference>
<evidence type="ECO:0008006" key="7">
    <source>
        <dbReference type="Google" id="ProtNLM"/>
    </source>
</evidence>
<dbReference type="PROSITE" id="PS51257">
    <property type="entry name" value="PROKAR_LIPOPROTEIN"/>
    <property type="match status" value="1"/>
</dbReference>
<evidence type="ECO:0000256" key="3">
    <source>
        <dbReference type="SAM" id="MobiDB-lite"/>
    </source>
</evidence>
<keyword evidence="6" id="KW-1185">Reference proteome</keyword>
<dbReference type="EMBL" id="MLCO01000040">
    <property type="protein sequence ID" value="ONG56527.1"/>
    <property type="molecule type" value="Genomic_DNA"/>
</dbReference>
<dbReference type="PANTHER" id="PTHR30035">
    <property type="entry name" value="LIPOPROTEIN VACJ-RELATED"/>
    <property type="match status" value="1"/>
</dbReference>
<dbReference type="PRINTS" id="PR01805">
    <property type="entry name" value="VACJLIPOPROT"/>
</dbReference>
<dbReference type="GO" id="GO:0120010">
    <property type="term" value="P:intermembrane phospholipid transfer"/>
    <property type="evidence" value="ECO:0007669"/>
    <property type="project" value="TreeGrafter"/>
</dbReference>
<dbReference type="Pfam" id="PF04333">
    <property type="entry name" value="MlaA"/>
    <property type="match status" value="1"/>
</dbReference>
<evidence type="ECO:0000256" key="4">
    <source>
        <dbReference type="SAM" id="SignalP"/>
    </source>
</evidence>
<protein>
    <recommendedName>
        <fullName evidence="7">VacJ family lipoprotein</fullName>
    </recommendedName>
</protein>
<dbReference type="InterPro" id="IPR007428">
    <property type="entry name" value="MlaA"/>
</dbReference>
<feature type="chain" id="PRO_5013364706" description="VacJ family lipoprotein" evidence="4">
    <location>
        <begin position="22"/>
        <end position="268"/>
    </location>
</feature>
<accession>A0A1V2H5I0</accession>
<gene>
    <name evidence="5" type="ORF">BKE38_05685</name>
</gene>
<dbReference type="PANTHER" id="PTHR30035:SF3">
    <property type="entry name" value="INTERMEMBRANE PHOSPHOLIPID TRANSPORT SYSTEM LIPOPROTEIN MLAA"/>
    <property type="match status" value="1"/>
</dbReference>
<comment type="similarity">
    <text evidence="1">Belongs to the MlaA family.</text>
</comment>
<name>A0A1V2H5I0_9PROT</name>
<dbReference type="AlphaFoldDB" id="A0A1V2H5I0"/>
<organism evidence="5 6">
    <name type="scientific">Teichococcus deserti</name>
    <dbReference type="NCBI Taxonomy" id="1817963"/>
    <lineage>
        <taxon>Bacteria</taxon>
        <taxon>Pseudomonadati</taxon>
        <taxon>Pseudomonadota</taxon>
        <taxon>Alphaproteobacteria</taxon>
        <taxon>Acetobacterales</taxon>
        <taxon>Roseomonadaceae</taxon>
        <taxon>Roseomonas</taxon>
    </lineage>
</organism>
<keyword evidence="2 4" id="KW-0732">Signal</keyword>
<proteinExistence type="inferred from homology"/>
<dbReference type="RefSeq" id="WP_076956418.1">
    <property type="nucleotide sequence ID" value="NZ_MLCO01000040.1"/>
</dbReference>
<evidence type="ECO:0000313" key="5">
    <source>
        <dbReference type="EMBL" id="ONG56527.1"/>
    </source>
</evidence>
<dbReference type="OrthoDB" id="9785326at2"/>
<evidence type="ECO:0000256" key="2">
    <source>
        <dbReference type="ARBA" id="ARBA00022729"/>
    </source>
</evidence>
<dbReference type="GO" id="GO:0016020">
    <property type="term" value="C:membrane"/>
    <property type="evidence" value="ECO:0007669"/>
    <property type="project" value="InterPro"/>
</dbReference>
<evidence type="ECO:0000313" key="6">
    <source>
        <dbReference type="Proteomes" id="UP000188879"/>
    </source>
</evidence>
<feature type="region of interest" description="Disordered" evidence="3">
    <location>
        <begin position="239"/>
        <end position="268"/>
    </location>
</feature>
<sequence length="268" mass="28733">MTSLRRPLLLLLGFLALSACATRPPADEPEAVAEYEQNNDPAEPFNRAMYSVHTGIDTVLLRPVAQAYRFVIPQPVRGGIRNVLANLRSPVILLNDGLQGETQRFGETLGRFLLNTTLGIGGIFDVAKDFGLPPHSEDFGQTLAVWGLGEGPFLFIPVIGPSNPRDLLGFGVDIASNPITWVVANGDNTLETLGYVQMGLTIVDTREGLLDAIDAVNETSLDPYATLRSAYRQRRAQEIRNGGDRPAPANATGTGFGAGAGVQAPPRN</sequence>
<reference evidence="5 6" key="1">
    <citation type="submission" date="2016-10" db="EMBL/GenBank/DDBJ databases">
        <title>Draft Genome sequence of Roseomonas sp. strain M3.</title>
        <authorList>
            <person name="Subhash Y."/>
            <person name="Lee S."/>
        </authorList>
    </citation>
    <scope>NUCLEOTIDE SEQUENCE [LARGE SCALE GENOMIC DNA]</scope>
    <source>
        <strain evidence="5 6">M3</strain>
    </source>
</reference>
<evidence type="ECO:0000256" key="1">
    <source>
        <dbReference type="ARBA" id="ARBA00010634"/>
    </source>
</evidence>
<comment type="caution">
    <text evidence="5">The sequence shown here is derived from an EMBL/GenBank/DDBJ whole genome shotgun (WGS) entry which is preliminary data.</text>
</comment>